<dbReference type="SUPFAM" id="SSF46565">
    <property type="entry name" value="Chaperone J-domain"/>
    <property type="match status" value="1"/>
</dbReference>
<dbReference type="EMBL" id="CM017696">
    <property type="protein sequence ID" value="TYH01177.1"/>
    <property type="molecule type" value="Genomic_DNA"/>
</dbReference>
<keyword evidence="4" id="KW-1185">Reference proteome</keyword>
<dbReference type="InterPro" id="IPR001623">
    <property type="entry name" value="DnaJ_domain"/>
</dbReference>
<dbReference type="Gene3D" id="1.10.287.110">
    <property type="entry name" value="DnaJ domain"/>
    <property type="match status" value="1"/>
</dbReference>
<dbReference type="AlphaFoldDB" id="A0A5D2F505"/>
<dbReference type="Proteomes" id="UP000323506">
    <property type="component" value="Chromosome A09"/>
</dbReference>
<evidence type="ECO:0000256" key="1">
    <source>
        <dbReference type="SAM" id="MobiDB-lite"/>
    </source>
</evidence>
<dbReference type="PRINTS" id="PR00625">
    <property type="entry name" value="JDOMAIN"/>
</dbReference>
<feature type="region of interest" description="Disordered" evidence="1">
    <location>
        <begin position="250"/>
        <end position="270"/>
    </location>
</feature>
<protein>
    <recommendedName>
        <fullName evidence="2">J domain-containing protein</fullName>
    </recommendedName>
</protein>
<proteinExistence type="predicted"/>
<dbReference type="SMART" id="SM00271">
    <property type="entry name" value="DnaJ"/>
    <property type="match status" value="1"/>
</dbReference>
<dbReference type="PANTHER" id="PTHR45295:SF4">
    <property type="entry name" value="OS06G0474800 PROTEIN"/>
    <property type="match status" value="1"/>
</dbReference>
<name>A0A5D2F505_GOSDA</name>
<dbReference type="Pfam" id="PF00226">
    <property type="entry name" value="DnaJ"/>
    <property type="match status" value="1"/>
</dbReference>
<dbReference type="InterPro" id="IPR036869">
    <property type="entry name" value="J_dom_sf"/>
</dbReference>
<dbReference type="CDD" id="cd06257">
    <property type="entry name" value="DnaJ"/>
    <property type="match status" value="1"/>
</dbReference>
<organism evidence="3 4">
    <name type="scientific">Gossypium darwinii</name>
    <name type="common">Darwin's cotton</name>
    <name type="synonym">Gossypium barbadense var. darwinii</name>
    <dbReference type="NCBI Taxonomy" id="34276"/>
    <lineage>
        <taxon>Eukaryota</taxon>
        <taxon>Viridiplantae</taxon>
        <taxon>Streptophyta</taxon>
        <taxon>Embryophyta</taxon>
        <taxon>Tracheophyta</taxon>
        <taxon>Spermatophyta</taxon>
        <taxon>Magnoliopsida</taxon>
        <taxon>eudicotyledons</taxon>
        <taxon>Gunneridae</taxon>
        <taxon>Pentapetalae</taxon>
        <taxon>rosids</taxon>
        <taxon>malvids</taxon>
        <taxon>Malvales</taxon>
        <taxon>Malvaceae</taxon>
        <taxon>Malvoideae</taxon>
        <taxon>Gossypium</taxon>
    </lineage>
</organism>
<dbReference type="PROSITE" id="PS50076">
    <property type="entry name" value="DNAJ_2"/>
    <property type="match status" value="1"/>
</dbReference>
<dbReference type="PANTHER" id="PTHR45295">
    <property type="entry name" value="CHAPERONE PROTEIN DNAJ C76, CHLOROPLASTIC"/>
    <property type="match status" value="1"/>
</dbReference>
<evidence type="ECO:0000313" key="3">
    <source>
        <dbReference type="EMBL" id="TYH01177.1"/>
    </source>
</evidence>
<accession>A0A5D2F505</accession>
<evidence type="ECO:0000259" key="2">
    <source>
        <dbReference type="PROSITE" id="PS50076"/>
    </source>
</evidence>
<feature type="domain" description="J" evidence="2">
    <location>
        <begin position="58"/>
        <end position="121"/>
    </location>
</feature>
<evidence type="ECO:0000313" key="4">
    <source>
        <dbReference type="Proteomes" id="UP000323506"/>
    </source>
</evidence>
<gene>
    <name evidence="3" type="ORF">ES288_A09G036400v1</name>
</gene>
<sequence>MIASGVPIYELSVPKSCNFYEKFSSSKSNPRLGPKWSEIRCCRNQKIGGKSKSKSKKNYYELLGIPFDSTMQQIKEAYRKLQKKYHPDIAGQEGHEYTLMLNEAYKVLIKDDQRKEYDASIGSMKAKFGSNVSGFSSWKGPLRPQALFVDANNCIGNVSTMQATHSKWMRLSDVLELRFNMETMIVSVDSCPVNCIHWVDSEELAVLEFLIQPQLKEGYGVFGGGWERPLNVFMAAKAFTKQLKQQAEAAQGQHKNGRVRSVEEEETPAQAEARANATMKLNMERFNKIWGKFKQFFII</sequence>
<reference evidence="3 4" key="1">
    <citation type="submission" date="2019-06" db="EMBL/GenBank/DDBJ databases">
        <title>WGS assembly of Gossypium darwinii.</title>
        <authorList>
            <person name="Chen Z.J."/>
            <person name="Sreedasyam A."/>
            <person name="Ando A."/>
            <person name="Song Q."/>
            <person name="De L."/>
            <person name="Hulse-Kemp A."/>
            <person name="Ding M."/>
            <person name="Ye W."/>
            <person name="Kirkbride R."/>
            <person name="Jenkins J."/>
            <person name="Plott C."/>
            <person name="Lovell J."/>
            <person name="Lin Y.-M."/>
            <person name="Vaughn R."/>
            <person name="Liu B."/>
            <person name="Li W."/>
            <person name="Simpson S."/>
            <person name="Scheffler B."/>
            <person name="Saski C."/>
            <person name="Grover C."/>
            <person name="Hu G."/>
            <person name="Conover J."/>
            <person name="Carlson J."/>
            <person name="Shu S."/>
            <person name="Boston L."/>
            <person name="Williams M."/>
            <person name="Peterson D."/>
            <person name="Mcgee K."/>
            <person name="Jones D."/>
            <person name="Wendel J."/>
            <person name="Stelly D."/>
            <person name="Grimwood J."/>
            <person name="Schmutz J."/>
        </authorList>
    </citation>
    <scope>NUCLEOTIDE SEQUENCE [LARGE SCALE GENOMIC DNA]</scope>
    <source>
        <strain evidence="3">1808015.09</strain>
    </source>
</reference>